<evidence type="ECO:0000313" key="2">
    <source>
        <dbReference type="EMBL" id="MDO1558195.1"/>
    </source>
</evidence>
<gene>
    <name evidence="2" type="ORF">Q0812_01960</name>
</gene>
<comment type="caution">
    <text evidence="2">The sequence shown here is derived from an EMBL/GenBank/DDBJ whole genome shotgun (WGS) entry which is preliminary data.</text>
</comment>
<organism evidence="2 3">
    <name type="scientific">Peiella sedimenti</name>
    <dbReference type="NCBI Taxonomy" id="3061083"/>
    <lineage>
        <taxon>Bacteria</taxon>
        <taxon>Pseudomonadati</taxon>
        <taxon>Pseudomonadota</taxon>
        <taxon>Alphaproteobacteria</taxon>
        <taxon>Caulobacterales</taxon>
        <taxon>Caulobacteraceae</taxon>
        <taxon>Peiella</taxon>
    </lineage>
</organism>
<evidence type="ECO:0000256" key="1">
    <source>
        <dbReference type="SAM" id="MobiDB-lite"/>
    </source>
</evidence>
<name>A0ABT8SI04_9CAUL</name>
<dbReference type="EMBL" id="JAUKTR010000001">
    <property type="protein sequence ID" value="MDO1558195.1"/>
    <property type="molecule type" value="Genomic_DNA"/>
</dbReference>
<dbReference type="RefSeq" id="WP_302108616.1">
    <property type="nucleotide sequence ID" value="NZ_JAUKTR010000001.1"/>
</dbReference>
<feature type="region of interest" description="Disordered" evidence="1">
    <location>
        <begin position="133"/>
        <end position="153"/>
    </location>
</feature>
<accession>A0ABT8SI04</accession>
<reference evidence="2" key="1">
    <citation type="submission" date="2023-07" db="EMBL/GenBank/DDBJ databases">
        <title>Brevundimonas soil sp. nov., isolated from the soil of chemical plant.</title>
        <authorList>
            <person name="Wu N."/>
        </authorList>
    </citation>
    <scope>NUCLEOTIDE SEQUENCE</scope>
    <source>
        <strain evidence="2">XZ-24</strain>
    </source>
</reference>
<keyword evidence="3" id="KW-1185">Reference proteome</keyword>
<sequence length="270" mass="29720">MRTPMAVIGAAALLGACATGPDPQSLPQVQAWLAANGPTPPPIAQCPHVAGIDLAAIAEEQSAPPTEQQLRSRAFISGMFDEMRLPEGAWRSPPAEPVVMIRSIHPPAGMHPNTMWAWVWKEADGTWWMWRQNRTNTPPPPPPPPPPGATEGTPAWEAYVESVRNWRVPDEERWPPEHGRLNAEMAATLDRVLANPCRAWEPDIWPWDPPLRPRRRQPAPPHPHDWTPVYVELTEPGRAPRRLAAPGNNRESLNGAIVGVAAYPRPSTGG</sequence>
<dbReference type="Proteomes" id="UP001169063">
    <property type="component" value="Unassembled WGS sequence"/>
</dbReference>
<evidence type="ECO:0000313" key="3">
    <source>
        <dbReference type="Proteomes" id="UP001169063"/>
    </source>
</evidence>
<feature type="compositionally biased region" description="Pro residues" evidence="1">
    <location>
        <begin position="137"/>
        <end position="148"/>
    </location>
</feature>
<proteinExistence type="predicted"/>
<protein>
    <submittedName>
        <fullName evidence="2">Uncharacterized protein</fullName>
    </submittedName>
</protein>
<dbReference type="PROSITE" id="PS51257">
    <property type="entry name" value="PROKAR_LIPOPROTEIN"/>
    <property type="match status" value="1"/>
</dbReference>